<evidence type="ECO:0000313" key="2">
    <source>
        <dbReference type="EMBL" id="GIF61523.1"/>
    </source>
</evidence>
<dbReference type="Proteomes" id="UP000624325">
    <property type="component" value="Unassembled WGS sequence"/>
</dbReference>
<organism evidence="2 3">
    <name type="scientific">Asanoa iriomotensis</name>
    <dbReference type="NCBI Taxonomy" id="234613"/>
    <lineage>
        <taxon>Bacteria</taxon>
        <taxon>Bacillati</taxon>
        <taxon>Actinomycetota</taxon>
        <taxon>Actinomycetes</taxon>
        <taxon>Micromonosporales</taxon>
        <taxon>Micromonosporaceae</taxon>
        <taxon>Asanoa</taxon>
    </lineage>
</organism>
<evidence type="ECO:0000259" key="1">
    <source>
        <dbReference type="Pfam" id="PF13460"/>
    </source>
</evidence>
<dbReference type="EMBL" id="BONC01000110">
    <property type="protein sequence ID" value="GIF61523.1"/>
    <property type="molecule type" value="Genomic_DNA"/>
</dbReference>
<dbReference type="InterPro" id="IPR036291">
    <property type="entry name" value="NAD(P)-bd_dom_sf"/>
</dbReference>
<feature type="domain" description="NAD(P)-binding" evidence="1">
    <location>
        <begin position="11"/>
        <end position="140"/>
    </location>
</feature>
<dbReference type="RefSeq" id="WP_203708340.1">
    <property type="nucleotide sequence ID" value="NZ_BAAALU010000005.1"/>
</dbReference>
<gene>
    <name evidence="2" type="ORF">Air01nite_76180</name>
</gene>
<protein>
    <submittedName>
        <fullName evidence="2">Nucleotide-diphosphate-sugar epimerase</fullName>
    </submittedName>
</protein>
<name>A0ABQ4CFH4_9ACTN</name>
<accession>A0ABQ4CFH4</accession>
<dbReference type="PANTHER" id="PTHR43162">
    <property type="match status" value="1"/>
</dbReference>
<dbReference type="Gene3D" id="3.40.50.720">
    <property type="entry name" value="NAD(P)-binding Rossmann-like Domain"/>
    <property type="match status" value="1"/>
</dbReference>
<sequence>MTRPTRVLVTGGTGVLGRELVPRLQARTEVRVLSRRPPPGPGFVQGDLETGEGLAAAVEDVDAIAHCASAADYRRPQRDVTQLRQLLEAIGGARPHLVYVSIVGVDRVRFGFFQAKLDTERLVEDSGLPWTILRATEFHDLMLTFLMRLAKGPAAVVPQKAQFQPVDAGDVAERMAELVMGPAAGRVRELGGPKVESMADLMRAYLAAARRRRRVIEIPVWGRLGAGLGLGGQLLTDDDRGSVSFADYLHAHTDADGVLDVTNR</sequence>
<dbReference type="InterPro" id="IPR016040">
    <property type="entry name" value="NAD(P)-bd_dom"/>
</dbReference>
<dbReference type="InterPro" id="IPR051604">
    <property type="entry name" value="Ergot_Alk_Oxidoreductase"/>
</dbReference>
<dbReference type="Pfam" id="PF13460">
    <property type="entry name" value="NAD_binding_10"/>
    <property type="match status" value="1"/>
</dbReference>
<comment type="caution">
    <text evidence="2">The sequence shown here is derived from an EMBL/GenBank/DDBJ whole genome shotgun (WGS) entry which is preliminary data.</text>
</comment>
<reference evidence="2 3" key="1">
    <citation type="submission" date="2021-01" db="EMBL/GenBank/DDBJ databases">
        <title>Whole genome shotgun sequence of Asanoa iriomotensis NBRC 100142.</title>
        <authorList>
            <person name="Komaki H."/>
            <person name="Tamura T."/>
        </authorList>
    </citation>
    <scope>NUCLEOTIDE SEQUENCE [LARGE SCALE GENOMIC DNA]</scope>
    <source>
        <strain evidence="2 3">NBRC 100142</strain>
    </source>
</reference>
<proteinExistence type="predicted"/>
<keyword evidence="3" id="KW-1185">Reference proteome</keyword>
<evidence type="ECO:0000313" key="3">
    <source>
        <dbReference type="Proteomes" id="UP000624325"/>
    </source>
</evidence>
<dbReference type="SUPFAM" id="SSF51735">
    <property type="entry name" value="NAD(P)-binding Rossmann-fold domains"/>
    <property type="match status" value="1"/>
</dbReference>
<dbReference type="PANTHER" id="PTHR43162:SF1">
    <property type="entry name" value="PRESTALK A DIFFERENTIATION PROTEIN A"/>
    <property type="match status" value="1"/>
</dbReference>